<proteinExistence type="predicted"/>
<dbReference type="AlphaFoldDB" id="A0A6I8U1K2"/>
<name>A0A6I8U1K2_AEDAE</name>
<evidence type="ECO:0000313" key="8">
    <source>
        <dbReference type="Proteomes" id="UP000008820"/>
    </source>
</evidence>
<dbReference type="PANTHER" id="PTHR46481:SF10">
    <property type="entry name" value="ZINC FINGER BED DOMAIN-CONTAINING PROTEIN 39"/>
    <property type="match status" value="1"/>
</dbReference>
<organism evidence="7 8">
    <name type="scientific">Aedes aegypti</name>
    <name type="common">Yellowfever mosquito</name>
    <name type="synonym">Culex aegypti</name>
    <dbReference type="NCBI Taxonomy" id="7159"/>
    <lineage>
        <taxon>Eukaryota</taxon>
        <taxon>Metazoa</taxon>
        <taxon>Ecdysozoa</taxon>
        <taxon>Arthropoda</taxon>
        <taxon>Hexapoda</taxon>
        <taxon>Insecta</taxon>
        <taxon>Pterygota</taxon>
        <taxon>Neoptera</taxon>
        <taxon>Endopterygota</taxon>
        <taxon>Diptera</taxon>
        <taxon>Nematocera</taxon>
        <taxon>Culicoidea</taxon>
        <taxon>Culicidae</taxon>
        <taxon>Culicinae</taxon>
        <taxon>Aedini</taxon>
        <taxon>Aedes</taxon>
        <taxon>Stegomyia</taxon>
    </lineage>
</organism>
<keyword evidence="5" id="KW-0539">Nucleus</keyword>
<evidence type="ECO:0000256" key="2">
    <source>
        <dbReference type="ARBA" id="ARBA00022723"/>
    </source>
</evidence>
<evidence type="ECO:0000256" key="1">
    <source>
        <dbReference type="ARBA" id="ARBA00004123"/>
    </source>
</evidence>
<keyword evidence="8" id="KW-1185">Reference proteome</keyword>
<evidence type="ECO:0000313" key="7">
    <source>
        <dbReference type="EnsemblMetazoa" id="AAEL022659-PA"/>
    </source>
</evidence>
<keyword evidence="3" id="KW-0863">Zinc-finger</keyword>
<dbReference type="OrthoDB" id="7761910at2759"/>
<dbReference type="InterPro" id="IPR052035">
    <property type="entry name" value="ZnF_BED_domain_contain"/>
</dbReference>
<dbReference type="Pfam" id="PF05699">
    <property type="entry name" value="Dimer_Tnp_hAT"/>
    <property type="match status" value="1"/>
</dbReference>
<evidence type="ECO:0000259" key="6">
    <source>
        <dbReference type="Pfam" id="PF05699"/>
    </source>
</evidence>
<protein>
    <recommendedName>
        <fullName evidence="6">HAT C-terminal dimerisation domain-containing protein</fullName>
    </recommendedName>
</protein>
<keyword evidence="4" id="KW-0862">Zinc</keyword>
<accession>A0A6I8U1K2</accession>
<feature type="domain" description="HAT C-terminal dimerisation" evidence="6">
    <location>
        <begin position="354"/>
        <end position="418"/>
    </location>
</feature>
<dbReference type="GO" id="GO:0008270">
    <property type="term" value="F:zinc ion binding"/>
    <property type="evidence" value="ECO:0007669"/>
    <property type="project" value="UniProtKB-KW"/>
</dbReference>
<comment type="subcellular location">
    <subcellularLocation>
        <location evidence="1">Nucleus</location>
    </subcellularLocation>
</comment>
<gene>
    <name evidence="7" type="primary">110678281</name>
</gene>
<evidence type="ECO:0000256" key="4">
    <source>
        <dbReference type="ARBA" id="ARBA00022833"/>
    </source>
</evidence>
<dbReference type="PANTHER" id="PTHR46481">
    <property type="entry name" value="ZINC FINGER BED DOMAIN-CONTAINING PROTEIN 4"/>
    <property type="match status" value="1"/>
</dbReference>
<dbReference type="SUPFAM" id="SSF53098">
    <property type="entry name" value="Ribonuclease H-like"/>
    <property type="match status" value="1"/>
</dbReference>
<dbReference type="InterPro" id="IPR012337">
    <property type="entry name" value="RNaseH-like_sf"/>
</dbReference>
<dbReference type="EnsemblMetazoa" id="AAEL022659-RA">
    <property type="protein sequence ID" value="AAEL022659-PA"/>
    <property type="gene ID" value="AAEL022659"/>
</dbReference>
<evidence type="ECO:0000256" key="3">
    <source>
        <dbReference type="ARBA" id="ARBA00022771"/>
    </source>
</evidence>
<dbReference type="Proteomes" id="UP000008820">
    <property type="component" value="Chromosome 3"/>
</dbReference>
<evidence type="ECO:0000256" key="5">
    <source>
        <dbReference type="ARBA" id="ARBA00023242"/>
    </source>
</evidence>
<dbReference type="GO" id="GO:0046983">
    <property type="term" value="F:protein dimerization activity"/>
    <property type="evidence" value="ECO:0007669"/>
    <property type="project" value="InterPro"/>
</dbReference>
<reference evidence="7" key="2">
    <citation type="submission" date="2020-05" db="UniProtKB">
        <authorList>
            <consortium name="EnsemblMetazoa"/>
        </authorList>
    </citation>
    <scope>IDENTIFICATION</scope>
    <source>
        <strain evidence="7">LVP_AGWG</strain>
    </source>
</reference>
<reference evidence="7 8" key="1">
    <citation type="submission" date="2017-06" db="EMBL/GenBank/DDBJ databases">
        <title>Aedes aegypti genome working group (AGWG) sequencing and assembly.</title>
        <authorList>
            <consortium name="Aedes aegypti Genome Working Group (AGWG)"/>
            <person name="Matthews B.J."/>
        </authorList>
    </citation>
    <scope>NUCLEOTIDE SEQUENCE [LARGE SCALE GENOMIC DNA]</scope>
    <source>
        <strain evidence="7 8">LVP_AGWG</strain>
    </source>
</reference>
<dbReference type="InterPro" id="IPR008906">
    <property type="entry name" value="HATC_C_dom"/>
</dbReference>
<keyword evidence="2" id="KW-0479">Metal-binding</keyword>
<dbReference type="GO" id="GO:0005634">
    <property type="term" value="C:nucleus"/>
    <property type="evidence" value="ECO:0007669"/>
    <property type="project" value="UniProtKB-SubCell"/>
</dbReference>
<dbReference type="InParanoid" id="A0A6I8U1K2"/>
<sequence>MLELRERQTAKYIMQKIEEVVKDYDIAFDQIFTVTCDNGANMLAAVKELDKYVQSLKAENLMSGEGDEDVENDDEQLLSDLMIELSSKVSLVRCAVHTLQLAVTDVIKYTDSRIRSVTAAAKHCRKIAYQPSFDLKNVPLPPLYAITRWGGIYDLISNLCEHEEFYKELGKQFKELDLSDQWEFVHEYKNALEPIRIATDALQNKHVSLGDFYIHWLRCMMEVKKQPTNELAVALTESLQTRLQQLKQNLAFKASLLIDPRFNYISSSVLTPEEKEETRKFIIATSERIKSLNPDTPPQMSDAADQNTSTSNLDDFMTRLFGGTLPSSSQNDPVNTFEKQLNALDLETHQNYKYDTWKHWTARKDTHPELSAVALVVMTVPSTQVSVERSFSALAIVLSPARTKLSAQNLANILLIKLNSELLPKIIPSMYDWKDFKGLCALVDNIDNM</sequence>